<protein>
    <submittedName>
        <fullName evidence="9">Response regulator transcription factor</fullName>
    </submittedName>
</protein>
<evidence type="ECO:0000256" key="4">
    <source>
        <dbReference type="PROSITE-ProRule" id="PRU00169"/>
    </source>
</evidence>
<dbReference type="SMART" id="SM00862">
    <property type="entry name" value="Trans_reg_C"/>
    <property type="match status" value="1"/>
</dbReference>
<feature type="domain" description="Response regulatory" evidence="7">
    <location>
        <begin position="1"/>
        <end position="97"/>
    </location>
</feature>
<dbReference type="GO" id="GO:0005829">
    <property type="term" value="C:cytosol"/>
    <property type="evidence" value="ECO:0007669"/>
    <property type="project" value="TreeGrafter"/>
</dbReference>
<evidence type="ECO:0000259" key="7">
    <source>
        <dbReference type="PROSITE" id="PS50110"/>
    </source>
</evidence>
<evidence type="ECO:0000259" key="8">
    <source>
        <dbReference type="PROSITE" id="PS51755"/>
    </source>
</evidence>
<dbReference type="CDD" id="cd00383">
    <property type="entry name" value="trans_reg_C"/>
    <property type="match status" value="1"/>
</dbReference>
<feature type="domain" description="OmpR/PhoB-type" evidence="8">
    <location>
        <begin position="106"/>
        <end position="201"/>
    </location>
</feature>
<dbReference type="Proteomes" id="UP000593998">
    <property type="component" value="Chromosome"/>
</dbReference>
<dbReference type="InterPro" id="IPR036388">
    <property type="entry name" value="WH-like_DNA-bd_sf"/>
</dbReference>
<dbReference type="SUPFAM" id="SSF46894">
    <property type="entry name" value="C-terminal effector domain of the bipartite response regulators"/>
    <property type="match status" value="1"/>
</dbReference>
<dbReference type="GO" id="GO:0006355">
    <property type="term" value="P:regulation of DNA-templated transcription"/>
    <property type="evidence" value="ECO:0007669"/>
    <property type="project" value="InterPro"/>
</dbReference>
<sequence>MSASSSIVSSGSAMTSIRRRTAIPRGADLVLLDMGLPDQDGLTVCRRIRERDGVPIIAVTARRDEASVVSALRAGVDDYVTKPYRLAELMARIDAVMRRSGHGVPESIDHVADVRLDLGARRVWAGETEVALTRKEFDLLSTLVDADGDAVSRESLMESIWDTSWVGASRTLDVHVSALRTKLGRPRLIETVRGASTASAAVPARITVRCARRRAGVSAATTRSSSSTSRTRMSPRSALGPGPRSDVCKVRRASAVCDLNRTYVTRHANGQRRP</sequence>
<dbReference type="Gene3D" id="1.10.10.10">
    <property type="entry name" value="Winged helix-like DNA-binding domain superfamily/Winged helix DNA-binding domain"/>
    <property type="match status" value="1"/>
</dbReference>
<dbReference type="InterPro" id="IPR016032">
    <property type="entry name" value="Sig_transdc_resp-reg_C-effctor"/>
</dbReference>
<accession>A0A7L9IYZ0</accession>
<name>A0A7L9IYZ0_9MICO</name>
<dbReference type="EMBL" id="CP062789">
    <property type="protein sequence ID" value="QOK22222.1"/>
    <property type="molecule type" value="Genomic_DNA"/>
</dbReference>
<evidence type="ECO:0000256" key="3">
    <source>
        <dbReference type="ARBA" id="ARBA00023125"/>
    </source>
</evidence>
<dbReference type="Gene3D" id="3.40.50.2300">
    <property type="match status" value="1"/>
</dbReference>
<evidence type="ECO:0000313" key="10">
    <source>
        <dbReference type="Proteomes" id="UP000593998"/>
    </source>
</evidence>
<dbReference type="InterPro" id="IPR011006">
    <property type="entry name" value="CheY-like_superfamily"/>
</dbReference>
<feature type="DNA-binding region" description="OmpR/PhoB-type" evidence="5">
    <location>
        <begin position="106"/>
        <end position="201"/>
    </location>
</feature>
<dbReference type="AlphaFoldDB" id="A0A7L9IYZ0"/>
<dbReference type="InterPro" id="IPR001867">
    <property type="entry name" value="OmpR/PhoB-type_DNA-bd"/>
</dbReference>
<evidence type="ECO:0000313" key="9">
    <source>
        <dbReference type="EMBL" id="QOK22222.1"/>
    </source>
</evidence>
<feature type="compositionally biased region" description="Low complexity" evidence="6">
    <location>
        <begin position="216"/>
        <end position="238"/>
    </location>
</feature>
<dbReference type="RefSeq" id="WP_192910777.1">
    <property type="nucleotide sequence ID" value="NZ_CP062789.1"/>
</dbReference>
<evidence type="ECO:0000256" key="2">
    <source>
        <dbReference type="ARBA" id="ARBA00023012"/>
    </source>
</evidence>
<dbReference type="PROSITE" id="PS51755">
    <property type="entry name" value="OMPR_PHOB"/>
    <property type="match status" value="1"/>
</dbReference>
<dbReference type="GO" id="GO:0032993">
    <property type="term" value="C:protein-DNA complex"/>
    <property type="evidence" value="ECO:0007669"/>
    <property type="project" value="TreeGrafter"/>
</dbReference>
<keyword evidence="3 5" id="KW-0238">DNA-binding</keyword>
<reference evidence="9 10" key="1">
    <citation type="submission" date="2020-10" db="EMBL/GenBank/DDBJ databases">
        <title>Janibacter indicus TT2 genome sequence.</title>
        <authorList>
            <person name="Lee K."/>
            <person name="Ganzorig M."/>
        </authorList>
    </citation>
    <scope>NUCLEOTIDE SEQUENCE [LARGE SCALE GENOMIC DNA]</scope>
    <source>
        <strain evidence="9 10">TT2</strain>
    </source>
</reference>
<proteinExistence type="predicted"/>
<dbReference type="SMART" id="SM00448">
    <property type="entry name" value="REC"/>
    <property type="match status" value="1"/>
</dbReference>
<dbReference type="PANTHER" id="PTHR48111:SF40">
    <property type="entry name" value="PHOSPHATE REGULON TRANSCRIPTIONAL REGULATORY PROTEIN PHOB"/>
    <property type="match status" value="1"/>
</dbReference>
<dbReference type="GO" id="GO:0000976">
    <property type="term" value="F:transcription cis-regulatory region binding"/>
    <property type="evidence" value="ECO:0007669"/>
    <property type="project" value="TreeGrafter"/>
</dbReference>
<dbReference type="InterPro" id="IPR039420">
    <property type="entry name" value="WalR-like"/>
</dbReference>
<gene>
    <name evidence="9" type="ORF">IGS73_14140</name>
</gene>
<evidence type="ECO:0000256" key="6">
    <source>
        <dbReference type="SAM" id="MobiDB-lite"/>
    </source>
</evidence>
<keyword evidence="1 4" id="KW-0597">Phosphoprotein</keyword>
<evidence type="ECO:0000256" key="5">
    <source>
        <dbReference type="PROSITE-ProRule" id="PRU01091"/>
    </source>
</evidence>
<organism evidence="9 10">
    <name type="scientific">Janibacter indicus</name>
    <dbReference type="NCBI Taxonomy" id="857417"/>
    <lineage>
        <taxon>Bacteria</taxon>
        <taxon>Bacillati</taxon>
        <taxon>Actinomycetota</taxon>
        <taxon>Actinomycetes</taxon>
        <taxon>Micrococcales</taxon>
        <taxon>Intrasporangiaceae</taxon>
        <taxon>Janibacter</taxon>
    </lineage>
</organism>
<dbReference type="Pfam" id="PF00486">
    <property type="entry name" value="Trans_reg_C"/>
    <property type="match status" value="1"/>
</dbReference>
<dbReference type="SUPFAM" id="SSF52172">
    <property type="entry name" value="CheY-like"/>
    <property type="match status" value="1"/>
</dbReference>
<keyword evidence="2" id="KW-0902">Two-component regulatory system</keyword>
<feature type="modified residue" description="4-aspartylphosphate" evidence="4">
    <location>
        <position position="33"/>
    </location>
</feature>
<dbReference type="Pfam" id="PF00072">
    <property type="entry name" value="Response_reg"/>
    <property type="match status" value="1"/>
</dbReference>
<evidence type="ECO:0000256" key="1">
    <source>
        <dbReference type="ARBA" id="ARBA00022553"/>
    </source>
</evidence>
<dbReference type="PANTHER" id="PTHR48111">
    <property type="entry name" value="REGULATOR OF RPOS"/>
    <property type="match status" value="1"/>
</dbReference>
<feature type="region of interest" description="Disordered" evidence="6">
    <location>
        <begin position="215"/>
        <end position="246"/>
    </location>
</feature>
<dbReference type="Gene3D" id="6.10.250.690">
    <property type="match status" value="1"/>
</dbReference>
<dbReference type="GO" id="GO:0000156">
    <property type="term" value="F:phosphorelay response regulator activity"/>
    <property type="evidence" value="ECO:0007669"/>
    <property type="project" value="TreeGrafter"/>
</dbReference>
<dbReference type="PROSITE" id="PS50110">
    <property type="entry name" value="RESPONSE_REGULATORY"/>
    <property type="match status" value="1"/>
</dbReference>
<dbReference type="InterPro" id="IPR001789">
    <property type="entry name" value="Sig_transdc_resp-reg_receiver"/>
</dbReference>